<dbReference type="Pfam" id="PF00295">
    <property type="entry name" value="Glyco_hydro_28"/>
    <property type="match status" value="1"/>
</dbReference>
<comment type="similarity">
    <text evidence="1 4">Belongs to the glycosyl hydrolase 28 family.</text>
</comment>
<evidence type="ECO:0000256" key="1">
    <source>
        <dbReference type="ARBA" id="ARBA00008834"/>
    </source>
</evidence>
<dbReference type="GO" id="GO:0004650">
    <property type="term" value="F:polygalacturonase activity"/>
    <property type="evidence" value="ECO:0007669"/>
    <property type="project" value="InterPro"/>
</dbReference>
<dbReference type="PANTHER" id="PTHR31339:SF9">
    <property type="entry name" value="PLASMIN AND FIBRONECTIN-BINDING PROTEIN A"/>
    <property type="match status" value="1"/>
</dbReference>
<organism evidence="9 10">
    <name type="scientific">Pelagicoccus mobilis</name>
    <dbReference type="NCBI Taxonomy" id="415221"/>
    <lineage>
        <taxon>Bacteria</taxon>
        <taxon>Pseudomonadati</taxon>
        <taxon>Verrucomicrobiota</taxon>
        <taxon>Opitutia</taxon>
        <taxon>Puniceicoccales</taxon>
        <taxon>Pelagicoccaceae</taxon>
        <taxon>Pelagicoccus</taxon>
    </lineage>
</organism>
<dbReference type="Gene3D" id="2.160.20.10">
    <property type="entry name" value="Single-stranded right-handed beta-helix, Pectin lyase-like"/>
    <property type="match status" value="1"/>
</dbReference>
<feature type="domain" description="Cellulose-binding Sde182 C-terminal" evidence="8">
    <location>
        <begin position="373"/>
        <end position="453"/>
    </location>
</feature>
<feature type="region of interest" description="Disordered" evidence="5">
    <location>
        <begin position="931"/>
        <end position="952"/>
    </location>
</feature>
<dbReference type="AlphaFoldDB" id="A0A934VNY6"/>
<reference evidence="9" key="1">
    <citation type="submission" date="2021-01" db="EMBL/GenBank/DDBJ databases">
        <title>Modified the classification status of verrucomicrobia.</title>
        <authorList>
            <person name="Feng X."/>
        </authorList>
    </citation>
    <scope>NUCLEOTIDE SEQUENCE</scope>
    <source>
        <strain evidence="9">KCTC 13126</strain>
    </source>
</reference>
<proteinExistence type="inferred from homology"/>
<dbReference type="InterPro" id="IPR013783">
    <property type="entry name" value="Ig-like_fold"/>
</dbReference>
<dbReference type="InterPro" id="IPR011050">
    <property type="entry name" value="Pectin_lyase_fold/virulence"/>
</dbReference>
<evidence type="ECO:0000256" key="3">
    <source>
        <dbReference type="ARBA" id="ARBA00023295"/>
    </source>
</evidence>
<evidence type="ECO:0000259" key="8">
    <source>
        <dbReference type="Pfam" id="PF21027"/>
    </source>
</evidence>
<sequence length="952" mass="105684">MRLATRLLLSLAFLPIVNATAKPRLAVLTDIGQDPDDLQSLVRLLHYANEFDIEAIIATADNNYEHEAAVIRDDLIHDAIERYGKILPNLRLHDSNYPSVETLKNAVKPGNPWGGTKAEVFNTIGPSKDTAGSEYLIELIDRQDDRPLDIAIWGGACDFAQALWKVSETRTSAELDTFLSKIRVYSIGKQDSTNNWVRDTFPSLFYVFGYKREGGSFDSAYRGLFLGGTYETLSKDWLYENIKSNHGPLGELYPDKAWTQDNPHMCIKEGDTPSFFYFLQNGLQDPSSPGFGGWGGRYGSVDHYYQDLYDKVDGVTSHRATVWRWREHFQNDFAARADWAVKAVAEANHHPHAVLQGDTSKAIITQTAQVGETVTLSAKGSSDPDEDTLHYKWWVYQEASDIDSTLPLNNADQAVATITLPQTVSGKSIHVILEVRDSGSPSLVSYRRLILNVDTATSSTPAHITTAIERIESSIQAPRIPENTLDLIELSGLTPDWQGTHDFRNAIQGALDTLSKQGGGTLHLRHPEGAWTWVKPIVIYRIKGGIEIHSNTRLLLDKSTKLFFECSPEDYTDNGKGVITRHEGTTLYGHHPLIRAFNATDVAIEAAAGHGAMPEVTGDGQAWLRWQNEIGMGGPEHIRDAGNAGTPLIERKSPHPENWYRRPAMLQLFLCKRVFVDGIKFSDAPFWVVHPVFSEQVHFRGLLFDAQNVNNDGIDVDSSRNVLIENVVFNNHDDNVVLKSGRDREGREGVDIRGTELDSPEISSSYIKNGRLGGPTEDVVVRRCVFKGHYAIAAGSEMSGDVRRIYVVDNDSVQSIKMAVFVKSSRIRGGTVEQLYVHDLRAEDVGQDVIALIPNYDGNTTAPHFPIFRDIHLSNIHIERAAKGITIEGWAESPISNISIKNLTIDKITKENSESVKLSGVEGLTISRSNIQGKSYDGSYDVEASAAPKSRN</sequence>
<evidence type="ECO:0000259" key="7">
    <source>
        <dbReference type="Pfam" id="PF07632"/>
    </source>
</evidence>
<gene>
    <name evidence="9" type="ORF">JIN87_26405</name>
</gene>
<feature type="domain" description="Cellulose-binding Sde182 nucleoside hydrolase-like" evidence="7">
    <location>
        <begin position="24"/>
        <end position="298"/>
    </location>
</feature>
<dbReference type="EMBL" id="JAENIL010000089">
    <property type="protein sequence ID" value="MBK1880446.1"/>
    <property type="molecule type" value="Genomic_DNA"/>
</dbReference>
<keyword evidence="10" id="KW-1185">Reference proteome</keyword>
<dbReference type="RefSeq" id="WP_200359415.1">
    <property type="nucleotide sequence ID" value="NZ_JAENIL010000089.1"/>
</dbReference>
<dbReference type="Gene3D" id="2.60.40.10">
    <property type="entry name" value="Immunoglobulins"/>
    <property type="match status" value="1"/>
</dbReference>
<evidence type="ECO:0000256" key="5">
    <source>
        <dbReference type="SAM" id="MobiDB-lite"/>
    </source>
</evidence>
<dbReference type="InterPro" id="IPR036452">
    <property type="entry name" value="Ribo_hydro-like"/>
</dbReference>
<dbReference type="GO" id="GO:0005975">
    <property type="term" value="P:carbohydrate metabolic process"/>
    <property type="evidence" value="ECO:0007669"/>
    <property type="project" value="InterPro"/>
</dbReference>
<feature type="chain" id="PRO_5037689986" evidence="6">
    <location>
        <begin position="22"/>
        <end position="952"/>
    </location>
</feature>
<dbReference type="Proteomes" id="UP000617628">
    <property type="component" value="Unassembled WGS sequence"/>
</dbReference>
<evidence type="ECO:0000256" key="6">
    <source>
        <dbReference type="SAM" id="SignalP"/>
    </source>
</evidence>
<dbReference type="GO" id="GO:0016799">
    <property type="term" value="F:hydrolase activity, hydrolyzing N-glycosyl compounds"/>
    <property type="evidence" value="ECO:0007669"/>
    <property type="project" value="InterPro"/>
</dbReference>
<dbReference type="InterPro" id="IPR048527">
    <property type="entry name" value="Sde182_C"/>
</dbReference>
<dbReference type="Pfam" id="PF07632">
    <property type="entry name" value="Sde182_NH-like"/>
    <property type="match status" value="1"/>
</dbReference>
<keyword evidence="6" id="KW-0732">Signal</keyword>
<keyword evidence="3 4" id="KW-0326">Glycosidase</keyword>
<evidence type="ECO:0000256" key="2">
    <source>
        <dbReference type="ARBA" id="ARBA00022801"/>
    </source>
</evidence>
<dbReference type="Pfam" id="PF21027">
    <property type="entry name" value="Sde0182_C"/>
    <property type="match status" value="1"/>
</dbReference>
<comment type="caution">
    <text evidence="9">The sequence shown here is derived from an EMBL/GenBank/DDBJ whole genome shotgun (WGS) entry which is preliminary data.</text>
</comment>
<dbReference type="InterPro" id="IPR000743">
    <property type="entry name" value="Glyco_hydro_28"/>
</dbReference>
<keyword evidence="2 4" id="KW-0378">Hydrolase</keyword>
<name>A0A934VNY6_9BACT</name>
<dbReference type="PANTHER" id="PTHR31339">
    <property type="entry name" value="PECTIN LYASE-RELATED"/>
    <property type="match status" value="1"/>
</dbReference>
<dbReference type="Gene3D" id="3.90.245.10">
    <property type="entry name" value="Ribonucleoside hydrolase-like"/>
    <property type="match status" value="1"/>
</dbReference>
<dbReference type="SUPFAM" id="SSF53590">
    <property type="entry name" value="Nucleoside hydrolase"/>
    <property type="match status" value="1"/>
</dbReference>
<protein>
    <submittedName>
        <fullName evidence="9">DUF1593 domain-containing protein</fullName>
    </submittedName>
</protein>
<evidence type="ECO:0000313" key="9">
    <source>
        <dbReference type="EMBL" id="MBK1880446.1"/>
    </source>
</evidence>
<dbReference type="InterPro" id="IPR051801">
    <property type="entry name" value="GH28_Enzymes"/>
</dbReference>
<dbReference type="InterPro" id="IPR011483">
    <property type="entry name" value="Sde182_NH-like"/>
</dbReference>
<dbReference type="InterPro" id="IPR012334">
    <property type="entry name" value="Pectin_lyas_fold"/>
</dbReference>
<feature type="signal peptide" evidence="6">
    <location>
        <begin position="1"/>
        <end position="21"/>
    </location>
</feature>
<dbReference type="SUPFAM" id="SSF51126">
    <property type="entry name" value="Pectin lyase-like"/>
    <property type="match status" value="1"/>
</dbReference>
<evidence type="ECO:0000313" key="10">
    <source>
        <dbReference type="Proteomes" id="UP000617628"/>
    </source>
</evidence>
<accession>A0A934VNY6</accession>
<evidence type="ECO:0000256" key="4">
    <source>
        <dbReference type="RuleBase" id="RU361169"/>
    </source>
</evidence>